<dbReference type="EMBL" id="LLXJ01000150">
    <property type="protein sequence ID" value="PKC14151.1"/>
    <property type="molecule type" value="Genomic_DNA"/>
</dbReference>
<dbReference type="AlphaFoldDB" id="A0A2N0Q4Y8"/>
<dbReference type="VEuPathDB" id="FungiDB:RhiirFUN_020060"/>
<dbReference type="PANTHER" id="PTHR46980">
    <property type="entry name" value="TRICALBIN-1-RELATED"/>
    <property type="match status" value="1"/>
</dbReference>
<sequence length="1052" mass="122214">MRGLEHSRLLFALGILLEQHDVMRGWEHSVLTFTMRGLEHSRLLFGKLVGTSFCCSPAIGPKLWKTNSFFSFLGYHNIQTNQINENKLIDTSGNSELDEFIKETQNDSKYCDFIEWIPNNYLENPSRNEIFLVNEDRRILISDFGFCKPIDSTIGDSHDKDLALQIIGGRRPDIIKGTPIKRKTPIDFSKNDEERTSVTNDDFVDVKPLPQYDSPTDSKEKSTEPEYEYETKTFEYTTSIDPIDFSKNDEEGASVTVGLMSHVYVLGVKRISTFFRFSNTILKTIVTSQKSESDNDVPYQLWRHENGYLINKQTNLYLDVDSDVRVFEFSIIRKLGKHIVLCHQKPDTNGANQQWTLTKEGYIVLKSHPKYVINVKGTKMVRLEIIEAKDLKKVDSFFTGGNESLILMFKFHYDSQDIMTQTKFIENTLDPIWSEVHYLPVKNIGDKFILDIIDFNSFTKDKPLGYVIFEVTKELVKEVSPNVWANLSGQGKLHYKAKFYPLTLDALPKPTENFLVNLKEKPFDKSTLYILITLQTPNIINNTNKTIWTTCMVLWFLRFLLKEQSEWAGIYERSEQYITKELGGDLEVEEIAIAGGRKAVRERFEIKDDLIVYSKTIVIARRTVSVRLFGSAEEAKKSLETHFSSYSKISKLDVNLHSSAIMIWFVRYVLADFRIDKYQITSKWITEQRFDVDDEVLKVDETFKSTLALNIPLNIKKEIEDEIKSENGAIVTQVIIGLLKIKIKNARNLPKSSLLFTYSKPDPYVRILDASGQEIVRTRTISETTEPKWEEVHYVSIHGTGENITFEIMDKNLSVADKPSCEPIRELFSLVIGRKPSGGELDLEVQFVSTQYNWKESFVFKKKTLTIEHIYIILSWRNTRSYFEFSDDIAHFFNYKSQEELKIIIYLKILCWKFCKAWKNISADSDNIDKLYEICENFIIKRFNIKDLDEEQKNILISVKKRVIITRKLVTIRVIRRIHVYQTQDGAIPLDKTAELLGFENTEDLKKELQTYFKNYRIEWIDIFNKASEYLSIQFNDLGLESDVLECAKIYN</sequence>
<gene>
    <name evidence="3" type="ORF">RhiirA5_495625</name>
</gene>
<evidence type="ECO:0000259" key="2">
    <source>
        <dbReference type="PROSITE" id="PS50004"/>
    </source>
</evidence>
<dbReference type="Gene3D" id="2.60.40.150">
    <property type="entry name" value="C2 domain"/>
    <property type="match status" value="2"/>
</dbReference>
<proteinExistence type="predicted"/>
<dbReference type="VEuPathDB" id="FungiDB:RhiirFUN_020061"/>
<dbReference type="VEuPathDB" id="FungiDB:FUN_007154"/>
<dbReference type="Proteomes" id="UP000232722">
    <property type="component" value="Unassembled WGS sequence"/>
</dbReference>
<dbReference type="Pfam" id="PF00168">
    <property type="entry name" value="C2"/>
    <property type="match status" value="2"/>
</dbReference>
<dbReference type="InterPro" id="IPR000008">
    <property type="entry name" value="C2_dom"/>
</dbReference>
<dbReference type="InterPro" id="IPR035992">
    <property type="entry name" value="Ricin_B-like_lectins"/>
</dbReference>
<feature type="compositionally biased region" description="Basic and acidic residues" evidence="1">
    <location>
        <begin position="216"/>
        <end position="228"/>
    </location>
</feature>
<evidence type="ECO:0000313" key="3">
    <source>
        <dbReference type="EMBL" id="PKC14151.1"/>
    </source>
</evidence>
<dbReference type="Gene3D" id="2.80.10.50">
    <property type="match status" value="1"/>
</dbReference>
<dbReference type="InterPro" id="IPR052455">
    <property type="entry name" value="Tricalbin_domain"/>
</dbReference>
<dbReference type="VEuPathDB" id="FungiDB:RhiirA1_530646"/>
<dbReference type="PANTHER" id="PTHR46980:SF2">
    <property type="entry name" value="TRICALBIN-1-RELATED"/>
    <property type="match status" value="1"/>
</dbReference>
<feature type="region of interest" description="Disordered" evidence="1">
    <location>
        <begin position="185"/>
        <end position="228"/>
    </location>
</feature>
<name>A0A2N0Q4Y8_9GLOM</name>
<dbReference type="SMART" id="SM00239">
    <property type="entry name" value="C2"/>
    <property type="match status" value="2"/>
</dbReference>
<dbReference type="SUPFAM" id="SSF50370">
    <property type="entry name" value="Ricin B-like lectins"/>
    <property type="match status" value="1"/>
</dbReference>
<accession>A0A2N0Q4Y8</accession>
<evidence type="ECO:0000313" key="4">
    <source>
        <dbReference type="Proteomes" id="UP000232722"/>
    </source>
</evidence>
<dbReference type="PROSITE" id="PS50004">
    <property type="entry name" value="C2"/>
    <property type="match status" value="2"/>
</dbReference>
<feature type="domain" description="C2" evidence="2">
    <location>
        <begin position="359"/>
        <end position="485"/>
    </location>
</feature>
<protein>
    <recommendedName>
        <fullName evidence="2">C2 domain-containing protein</fullName>
    </recommendedName>
</protein>
<comment type="caution">
    <text evidence="3">The sequence shown here is derived from an EMBL/GenBank/DDBJ whole genome shotgun (WGS) entry which is preliminary data.</text>
</comment>
<organism evidence="3 4">
    <name type="scientific">Rhizophagus irregularis</name>
    <dbReference type="NCBI Taxonomy" id="588596"/>
    <lineage>
        <taxon>Eukaryota</taxon>
        <taxon>Fungi</taxon>
        <taxon>Fungi incertae sedis</taxon>
        <taxon>Mucoromycota</taxon>
        <taxon>Glomeromycotina</taxon>
        <taxon>Glomeromycetes</taxon>
        <taxon>Glomerales</taxon>
        <taxon>Glomeraceae</taxon>
        <taxon>Rhizophagus</taxon>
    </lineage>
</organism>
<reference evidence="3 4" key="1">
    <citation type="submission" date="2016-04" db="EMBL/GenBank/DDBJ databases">
        <title>Genome analyses suggest a sexual origin of heterokaryosis in a supposedly ancient asexual fungus.</title>
        <authorList>
            <person name="Ropars J."/>
            <person name="Sedzielewska K."/>
            <person name="Noel J."/>
            <person name="Charron P."/>
            <person name="Farinelli L."/>
            <person name="Marton T."/>
            <person name="Kruger M."/>
            <person name="Pelin A."/>
            <person name="Brachmann A."/>
            <person name="Corradi N."/>
        </authorList>
    </citation>
    <scope>NUCLEOTIDE SEQUENCE [LARGE SCALE GENOMIC DNA]</scope>
    <source>
        <strain evidence="3 4">A5</strain>
    </source>
</reference>
<dbReference type="InterPro" id="IPR035892">
    <property type="entry name" value="C2_domain_sf"/>
</dbReference>
<reference evidence="3 4" key="2">
    <citation type="submission" date="2017-09" db="EMBL/GenBank/DDBJ databases">
        <title>Extensive intraspecific genome diversity in a model arbuscular mycorrhizal fungus.</title>
        <authorList>
            <person name="Chen E.C."/>
            <person name="Morin E."/>
            <person name="Beaudet D."/>
            <person name="Noel J."/>
            <person name="Ndikumana S."/>
            <person name="Charron P."/>
            <person name="St-Onge C."/>
            <person name="Giorgi J."/>
            <person name="Grigoriev I.V."/>
            <person name="Roux C."/>
            <person name="Martin F.M."/>
            <person name="Corradi N."/>
        </authorList>
    </citation>
    <scope>NUCLEOTIDE SEQUENCE [LARGE SCALE GENOMIC DNA]</scope>
    <source>
        <strain evidence="3 4">A5</strain>
    </source>
</reference>
<feature type="domain" description="C2" evidence="2">
    <location>
        <begin position="715"/>
        <end position="841"/>
    </location>
</feature>
<dbReference type="VEuPathDB" id="FungiDB:RhiirFUN_020062"/>
<dbReference type="SUPFAM" id="SSF49562">
    <property type="entry name" value="C2 domain (Calcium/lipid-binding domain, CaLB)"/>
    <property type="match status" value="2"/>
</dbReference>
<evidence type="ECO:0000256" key="1">
    <source>
        <dbReference type="SAM" id="MobiDB-lite"/>
    </source>
</evidence>